<organism evidence="1 2">
    <name type="scientific">Mucor circinelloides f. lusitanicus</name>
    <name type="common">Mucor racemosus var. lusitanicus</name>
    <dbReference type="NCBI Taxonomy" id="29924"/>
    <lineage>
        <taxon>Eukaryota</taxon>
        <taxon>Fungi</taxon>
        <taxon>Fungi incertae sedis</taxon>
        <taxon>Mucoromycota</taxon>
        <taxon>Mucoromycotina</taxon>
        <taxon>Mucoromycetes</taxon>
        <taxon>Mucorales</taxon>
        <taxon>Mucorineae</taxon>
        <taxon>Mucoraceae</taxon>
        <taxon>Mucor</taxon>
    </lineage>
</organism>
<dbReference type="Pfam" id="PF16065">
    <property type="entry name" value="DUF4807"/>
    <property type="match status" value="1"/>
</dbReference>
<dbReference type="AlphaFoldDB" id="A0A8H4BCW7"/>
<accession>A0A8H4BCW7</accession>
<evidence type="ECO:0000313" key="1">
    <source>
        <dbReference type="EMBL" id="KAF1799883.1"/>
    </source>
</evidence>
<comment type="caution">
    <text evidence="1">The sequence shown here is derived from an EMBL/GenBank/DDBJ whole genome shotgun (WGS) entry which is preliminary data.</text>
</comment>
<dbReference type="Proteomes" id="UP000469890">
    <property type="component" value="Unassembled WGS sequence"/>
</dbReference>
<protein>
    <submittedName>
        <fullName evidence="1">Uncharacterized protein</fullName>
    </submittedName>
</protein>
<proteinExistence type="predicted"/>
<reference evidence="1 2" key="1">
    <citation type="submission" date="2019-09" db="EMBL/GenBank/DDBJ databases">
        <authorList>
            <consortium name="DOE Joint Genome Institute"/>
            <person name="Mondo S.J."/>
            <person name="Navarro-Mendoza M.I."/>
            <person name="Perez-Arques C."/>
            <person name="Panchal S."/>
            <person name="Nicolas F.E."/>
            <person name="Ganguly P."/>
            <person name="Pangilinan J."/>
            <person name="Grigoriev I."/>
            <person name="Heitman J."/>
            <person name="Sanya K."/>
            <person name="Garre V."/>
        </authorList>
    </citation>
    <scope>NUCLEOTIDE SEQUENCE [LARGE SCALE GENOMIC DNA]</scope>
    <source>
        <strain evidence="1 2">MU402</strain>
    </source>
</reference>
<dbReference type="InterPro" id="IPR032072">
    <property type="entry name" value="DUF4807"/>
</dbReference>
<dbReference type="PANTHER" id="PTHR36693:SF1">
    <property type="entry name" value="GH02722P"/>
    <property type="match status" value="1"/>
</dbReference>
<gene>
    <name evidence="1" type="ORF">FB192DRAFT_1388967</name>
</gene>
<dbReference type="EMBL" id="JAAECE010000006">
    <property type="protein sequence ID" value="KAF1799883.1"/>
    <property type="molecule type" value="Genomic_DNA"/>
</dbReference>
<dbReference type="PANTHER" id="PTHR36693">
    <property type="entry name" value="GH02722P"/>
    <property type="match status" value="1"/>
</dbReference>
<evidence type="ECO:0000313" key="2">
    <source>
        <dbReference type="Proteomes" id="UP000469890"/>
    </source>
</evidence>
<sequence>MKNFFFRCTHYMSNTAIKKLTFSQVFSNQHRLESERLLQRVDKHHQHHNIYFSRSNNPHHVDLFKGKHYRKRQKYASIIRCYDYQCIEAIRERSKEAPDATWTVLLGASLLLVDSSILSVIDQPVTLFVLLDADSYIQRSFTVNMSWCRRMWSLASRAHMISVTGVYYSVLGGAYCSLGKSNSKYAYKAGALAIEQIKLAKRLKDPILECKCWLYYAEDVLQLGETEKAETIITRQRVFVERNGDAALKSMLEAVEGKLGIAINHTKVSRR</sequence>
<name>A0A8H4BCW7_MUCCL</name>